<dbReference type="SMART" id="SM00044">
    <property type="entry name" value="CYCc"/>
    <property type="match status" value="1"/>
</dbReference>
<accession>A0A8J2T1X4</accession>
<evidence type="ECO:0000256" key="3">
    <source>
        <dbReference type="SAM" id="MobiDB-lite"/>
    </source>
</evidence>
<dbReference type="EMBL" id="CAKKNE010000006">
    <property type="protein sequence ID" value="CAH0378878.1"/>
    <property type="molecule type" value="Genomic_DNA"/>
</dbReference>
<keyword evidence="6" id="KW-1185">Reference proteome</keyword>
<keyword evidence="1" id="KW-0547">Nucleotide-binding</keyword>
<dbReference type="CDD" id="cd07302">
    <property type="entry name" value="CHD"/>
    <property type="match status" value="2"/>
</dbReference>
<feature type="domain" description="Guanylate cyclase" evidence="4">
    <location>
        <begin position="224"/>
        <end position="360"/>
    </location>
</feature>
<dbReference type="PROSITE" id="PS50125">
    <property type="entry name" value="GUANYLATE_CYCLASE_2"/>
    <property type="match status" value="2"/>
</dbReference>
<dbReference type="SUPFAM" id="SSF52540">
    <property type="entry name" value="P-loop containing nucleoside triphosphate hydrolases"/>
    <property type="match status" value="1"/>
</dbReference>
<dbReference type="PANTHER" id="PTHR16305">
    <property type="entry name" value="TESTICULAR SOLUBLE ADENYLYL CYCLASE"/>
    <property type="match status" value="1"/>
</dbReference>
<dbReference type="GO" id="GO:0035556">
    <property type="term" value="P:intracellular signal transduction"/>
    <property type="evidence" value="ECO:0007669"/>
    <property type="project" value="InterPro"/>
</dbReference>
<dbReference type="InterPro" id="IPR027417">
    <property type="entry name" value="P-loop_NTPase"/>
</dbReference>
<name>A0A8J2T1X4_9STRA</name>
<gene>
    <name evidence="5" type="ORF">PECAL_6P04750</name>
</gene>
<reference evidence="5" key="1">
    <citation type="submission" date="2021-11" db="EMBL/GenBank/DDBJ databases">
        <authorList>
            <consortium name="Genoscope - CEA"/>
            <person name="William W."/>
        </authorList>
    </citation>
    <scope>NUCLEOTIDE SEQUENCE</scope>
</reference>
<proteinExistence type="predicted"/>
<evidence type="ECO:0000256" key="2">
    <source>
        <dbReference type="ARBA" id="ARBA00022840"/>
    </source>
</evidence>
<dbReference type="Pfam" id="PF00211">
    <property type="entry name" value="Guanylate_cyc"/>
    <property type="match status" value="2"/>
</dbReference>
<dbReference type="Pfam" id="PF13191">
    <property type="entry name" value="AAA_16"/>
    <property type="match status" value="1"/>
</dbReference>
<dbReference type="GO" id="GO:0005737">
    <property type="term" value="C:cytoplasm"/>
    <property type="evidence" value="ECO:0007669"/>
    <property type="project" value="TreeGrafter"/>
</dbReference>
<comment type="caution">
    <text evidence="5">The sequence shown here is derived from an EMBL/GenBank/DDBJ whole genome shotgun (WGS) entry which is preliminary data.</text>
</comment>
<evidence type="ECO:0000313" key="5">
    <source>
        <dbReference type="EMBL" id="CAH0378878.1"/>
    </source>
</evidence>
<dbReference type="InterPro" id="IPR029787">
    <property type="entry name" value="Nucleotide_cyclase"/>
</dbReference>
<dbReference type="Proteomes" id="UP000789595">
    <property type="component" value="Unassembled WGS sequence"/>
</dbReference>
<dbReference type="GO" id="GO:0005524">
    <property type="term" value="F:ATP binding"/>
    <property type="evidence" value="ECO:0007669"/>
    <property type="project" value="UniProtKB-KW"/>
</dbReference>
<organism evidence="5 6">
    <name type="scientific">Pelagomonas calceolata</name>
    <dbReference type="NCBI Taxonomy" id="35677"/>
    <lineage>
        <taxon>Eukaryota</taxon>
        <taxon>Sar</taxon>
        <taxon>Stramenopiles</taxon>
        <taxon>Ochrophyta</taxon>
        <taxon>Pelagophyceae</taxon>
        <taxon>Pelagomonadales</taxon>
        <taxon>Pelagomonadaceae</taxon>
        <taxon>Pelagomonas</taxon>
    </lineage>
</organism>
<dbReference type="Gene3D" id="3.30.70.1230">
    <property type="entry name" value="Nucleotide cyclase"/>
    <property type="match status" value="2"/>
</dbReference>
<sequence length="1467" mass="157203">MRRDIPSDAARERFAAADAPVGAAMEDDLKALARRCVPDPTLERFFRDEESEEGPARWTPVHLERYARVLAADGTLDRRRTVTGIARTDRRSHSPRDDEDEDEVETLTTGDFRAKLRAVGKYSGKLKNTRASIDSSQALAAAESGRGDLPDVTTKDENVWLPSLADNAALYAAFTPAILHRGLLNAHAKQLEEVRHSNQSFDSSEKQSFENVQMRPETFSVDGALFFVDISGFTKLSGRLTADELKYHCNAYFGLLLGVISRHGGDVLKFLGDAFFVLWPCATDASSEAKACNAWRAARCAVDVMRSCATYDAGAGAHAVSLRLHCGLGVGKVHVYVVGACDRWELVVAGDPVRQLSETEGEAERGQVVLSKETVFRLRSALVAYPLPLSETSRGNYRLDWSHTSTKPSMATQDSDRMAFLSCEKRPNYTSIMNDRTAFGDQASDEARSFSHKHVREANWSNDPPQIGGPSPDDAEAVNEARAKRQAFGKTVRCVARPLRAFAPEASRADLDAGTPGLLGALRDVVTVFVDVNGLSDALEGGDVDRVQSAMEATVRAVRAWDGMLRQFAVDDKGVVFIACWGVPGHAHEDDEARAVSSAKEVLAALSLQGLEARAGVASGNAFCGLVGNAARAEYAVIGSSVNLAARLMCHAPPSSVLVSGTVRDRALSSFDFEGKGSVRAKGYEDPIPVYRPMRREVRTEVELVNETIGREDERRQVSEALENGVTFLIGPQGAGKSRLLRDALLASNKRVVWCSASGGAPVLAPCAWALCAGASDTCTFSGRAASSKALIEGGASDQDADALARLLNARRSSAGVISNGAASVARAVSGIVKKAGSPVLFIDDAQDLGAADWAVLSLLDAPCAILVGMRPIGRYARNATAARNALVKMLTKASVIALDPLSIAETASLFTACLGLYQGSGFDESGRLHDRAARALHAKTNGEPHRITHAATVIKARLDASDLESELASLTPDARRRDLKRTVVARFDALSRLEQAVLAAASVLGASFCLEPLVSIVSKQTDEATHDVIRGEVSTMRSRLRYALVTLIERNFLRKRRRNGQEEFEFSRSDVRSDVYGLLPVLTRQRLHGFASDFYEEDFVRAHHLVHAGTSRSPERALIAVAERCSITPETRPEAILAYSLLLHVELAGQGSCGSPAYAALLKPAWHETDIFLQPDQEWLEPELFESPPHGVRIAAILQALASLEFSLGHSRTAYATASAGLAALGDASNSTMARLRALRSIILAERGELERASAEAAKAVSCEEDQDTPGPYHISLSSSSPEAVCLACASLGDAAHLRKAARLIPRTKSNYATGFVLRAAARFHARRNDPDACASAACGAARAFDACHEPSLATEARATEALAYVTQGRARAAMKALLAVEGPPAPRADAARAAAVAAVAKLCGDEETYEACARAAGDEIKRAAEALAAGVTVDDGEAPEVMVDAVDPWLSLSAYLGNVAEEFIS</sequence>
<evidence type="ECO:0000256" key="1">
    <source>
        <dbReference type="ARBA" id="ARBA00022741"/>
    </source>
</evidence>
<dbReference type="InterPro" id="IPR041664">
    <property type="entry name" value="AAA_16"/>
</dbReference>
<protein>
    <recommendedName>
        <fullName evidence="4">Guanylate cyclase domain-containing protein</fullName>
    </recommendedName>
</protein>
<dbReference type="PANTHER" id="PTHR16305:SF28">
    <property type="entry name" value="GUANYLATE CYCLASE DOMAIN-CONTAINING PROTEIN"/>
    <property type="match status" value="1"/>
</dbReference>
<keyword evidence="2" id="KW-0067">ATP-binding</keyword>
<dbReference type="GO" id="GO:0004016">
    <property type="term" value="F:adenylate cyclase activity"/>
    <property type="evidence" value="ECO:0007669"/>
    <property type="project" value="TreeGrafter"/>
</dbReference>
<dbReference type="OrthoDB" id="206920at2759"/>
<feature type="region of interest" description="Disordered" evidence="3">
    <location>
        <begin position="450"/>
        <end position="475"/>
    </location>
</feature>
<feature type="compositionally biased region" description="Basic and acidic residues" evidence="3">
    <location>
        <begin position="87"/>
        <end position="96"/>
    </location>
</feature>
<feature type="region of interest" description="Disordered" evidence="3">
    <location>
        <begin position="81"/>
        <end position="105"/>
    </location>
</feature>
<evidence type="ECO:0000259" key="4">
    <source>
        <dbReference type="PROSITE" id="PS50125"/>
    </source>
</evidence>
<dbReference type="GO" id="GO:0009190">
    <property type="term" value="P:cyclic nucleotide biosynthetic process"/>
    <property type="evidence" value="ECO:0007669"/>
    <property type="project" value="InterPro"/>
</dbReference>
<dbReference type="SUPFAM" id="SSF55073">
    <property type="entry name" value="Nucleotide cyclase"/>
    <property type="match status" value="2"/>
</dbReference>
<evidence type="ECO:0000313" key="6">
    <source>
        <dbReference type="Proteomes" id="UP000789595"/>
    </source>
</evidence>
<feature type="domain" description="Guanylate cyclase" evidence="4">
    <location>
        <begin position="526"/>
        <end position="649"/>
    </location>
</feature>
<dbReference type="InterPro" id="IPR001054">
    <property type="entry name" value="A/G_cyclase"/>
</dbReference>